<dbReference type="RefSeq" id="WP_266086764.1">
    <property type="nucleotide sequence ID" value="NZ_RKLV01000005.1"/>
</dbReference>
<accession>A0A9Q4C4S3</accession>
<evidence type="ECO:0000256" key="1">
    <source>
        <dbReference type="SAM" id="MobiDB-lite"/>
    </source>
</evidence>
<sequence length="138" mass="16385">MDEFKRSRNEDSDTEYEDVHSYTHLETRSKMKLDRGDRHDLQRIIDGFPTDEPLVEQSALWMHAIVGVHFFPDVNHRTGMKTLRAMMDDNRIEPFEPFGEVQDITMDGLRRSKEEPRNVSVDMGNYYEKDSLYAVWRD</sequence>
<organism evidence="2 3">
    <name type="scientific">Halorutilus salinus</name>
    <dbReference type="NCBI Taxonomy" id="2487751"/>
    <lineage>
        <taxon>Archaea</taxon>
        <taxon>Methanobacteriati</taxon>
        <taxon>Methanobacteriota</taxon>
        <taxon>Stenosarchaea group</taxon>
        <taxon>Halobacteria</taxon>
        <taxon>Halorutilales</taxon>
        <taxon>Halorutilaceae</taxon>
        <taxon>Halorutilus</taxon>
    </lineage>
</organism>
<name>A0A9Q4C4S3_9EURY</name>
<evidence type="ECO:0008006" key="4">
    <source>
        <dbReference type="Google" id="ProtNLM"/>
    </source>
</evidence>
<evidence type="ECO:0000313" key="3">
    <source>
        <dbReference type="Proteomes" id="UP001149411"/>
    </source>
</evidence>
<dbReference type="Proteomes" id="UP001149411">
    <property type="component" value="Unassembled WGS sequence"/>
</dbReference>
<keyword evidence="3" id="KW-1185">Reference proteome</keyword>
<dbReference type="EMBL" id="RKLV01000005">
    <property type="protein sequence ID" value="MCX2818924.1"/>
    <property type="molecule type" value="Genomic_DNA"/>
</dbReference>
<evidence type="ECO:0000313" key="2">
    <source>
        <dbReference type="EMBL" id="MCX2818924.1"/>
    </source>
</evidence>
<comment type="caution">
    <text evidence="2">The sequence shown here is derived from an EMBL/GenBank/DDBJ whole genome shotgun (WGS) entry which is preliminary data.</text>
</comment>
<reference evidence="2" key="1">
    <citation type="submission" date="2022-09" db="EMBL/GenBank/DDBJ databases">
        <title>Haloadaptaus new haloarchaeum isolated from saline soil.</title>
        <authorList>
            <person name="Duran-Viseras A."/>
            <person name="Sanchez-Porro C."/>
            <person name="Ventosa A."/>
        </authorList>
    </citation>
    <scope>NUCLEOTIDE SEQUENCE</scope>
    <source>
        <strain evidence="2">F3-133</strain>
    </source>
</reference>
<feature type="region of interest" description="Disordered" evidence="1">
    <location>
        <begin position="1"/>
        <end position="20"/>
    </location>
</feature>
<gene>
    <name evidence="2" type="ORF">EGH25_06120</name>
</gene>
<protein>
    <recommendedName>
        <fullName evidence="4">Fido domain-containing protein</fullName>
    </recommendedName>
</protein>
<dbReference type="AlphaFoldDB" id="A0A9Q4C4S3"/>
<proteinExistence type="predicted"/>